<dbReference type="NCBIfam" id="NF011530">
    <property type="entry name" value="PRK14968.1-4"/>
    <property type="match status" value="1"/>
</dbReference>
<proteinExistence type="inferred from homology"/>
<keyword evidence="2 6" id="KW-0489">Methyltransferase</keyword>
<evidence type="ECO:0000256" key="2">
    <source>
        <dbReference type="ARBA" id="ARBA00022603"/>
    </source>
</evidence>
<organism evidence="6 7">
    <name type="scientific">Methanolobus chelungpuianus</name>
    <dbReference type="NCBI Taxonomy" id="502115"/>
    <lineage>
        <taxon>Archaea</taxon>
        <taxon>Methanobacteriati</taxon>
        <taxon>Methanobacteriota</taxon>
        <taxon>Stenosarchaea group</taxon>
        <taxon>Methanomicrobia</taxon>
        <taxon>Methanosarcinales</taxon>
        <taxon>Methanosarcinaceae</taxon>
        <taxon>Methanolobus</taxon>
    </lineage>
</organism>
<dbReference type="InterPro" id="IPR002052">
    <property type="entry name" value="DNA_methylase_N6_adenine_CS"/>
</dbReference>
<dbReference type="Proteomes" id="UP001206983">
    <property type="component" value="Unassembled WGS sequence"/>
</dbReference>
<dbReference type="NCBIfam" id="TIGR00537">
    <property type="entry name" value="hemK_rel_arch"/>
    <property type="match status" value="1"/>
</dbReference>
<sequence length="203" mass="22020">MVTINYRSAEIKLAESVYDPAEDSYLLADAAVGHAEDGMRVLEIGTGTGFVSAVVQANRKVKLIATEINPYAAACARSNGIEVIRTDMFAGIRKDRQFDLIVFNPPYLPTSEDEKVPGWLNYAFDGGIDGRTSIRYFSEEVSGYLAPGGTILLLVSSLTGIKEVSERMQAYGLKTKIVASVKCSFEELVVIKATGHSCPGEQK</sequence>
<dbReference type="PANTHER" id="PTHR45875">
    <property type="entry name" value="METHYLTRANSFERASE N6AMT1"/>
    <property type="match status" value="1"/>
</dbReference>
<dbReference type="InterPro" id="IPR004557">
    <property type="entry name" value="PrmC-related"/>
</dbReference>
<dbReference type="EMBL" id="JTEO01000004">
    <property type="protein sequence ID" value="MCQ6963045.1"/>
    <property type="molecule type" value="Genomic_DNA"/>
</dbReference>
<dbReference type="GO" id="GO:0032259">
    <property type="term" value="P:methylation"/>
    <property type="evidence" value="ECO:0007669"/>
    <property type="project" value="UniProtKB-KW"/>
</dbReference>
<dbReference type="GO" id="GO:0008757">
    <property type="term" value="F:S-adenosylmethionine-dependent methyltransferase activity"/>
    <property type="evidence" value="ECO:0007669"/>
    <property type="project" value="TreeGrafter"/>
</dbReference>
<dbReference type="NCBIfam" id="NF011529">
    <property type="entry name" value="PRK14968.1-3"/>
    <property type="match status" value="1"/>
</dbReference>
<dbReference type="GO" id="GO:0003676">
    <property type="term" value="F:nucleic acid binding"/>
    <property type="evidence" value="ECO:0007669"/>
    <property type="project" value="InterPro"/>
</dbReference>
<dbReference type="GO" id="GO:0035657">
    <property type="term" value="C:eRF1 methyltransferase complex"/>
    <property type="evidence" value="ECO:0007669"/>
    <property type="project" value="TreeGrafter"/>
</dbReference>
<evidence type="ECO:0000256" key="1">
    <source>
        <dbReference type="ARBA" id="ARBA00006149"/>
    </source>
</evidence>
<dbReference type="AlphaFoldDB" id="A0AAE3HAL2"/>
<dbReference type="CDD" id="cd02440">
    <property type="entry name" value="AdoMet_MTases"/>
    <property type="match status" value="1"/>
</dbReference>
<keyword evidence="4" id="KW-0949">S-adenosyl-L-methionine</keyword>
<name>A0AAE3HAL2_9EURY</name>
<accession>A0AAE3HAL2</accession>
<comment type="similarity">
    <text evidence="1">Belongs to the eukaryotic/archaeal PrmC-related family.</text>
</comment>
<dbReference type="InterPro" id="IPR007848">
    <property type="entry name" value="Small_mtfrase_dom"/>
</dbReference>
<dbReference type="PANTHER" id="PTHR45875:SF1">
    <property type="entry name" value="METHYLTRANSFERASE N6AMT1"/>
    <property type="match status" value="1"/>
</dbReference>
<evidence type="ECO:0000313" key="7">
    <source>
        <dbReference type="Proteomes" id="UP001206983"/>
    </source>
</evidence>
<evidence type="ECO:0000313" key="6">
    <source>
        <dbReference type="EMBL" id="MCQ6963045.1"/>
    </source>
</evidence>
<dbReference type="GO" id="GO:0008276">
    <property type="term" value="F:protein methyltransferase activity"/>
    <property type="evidence" value="ECO:0007669"/>
    <property type="project" value="TreeGrafter"/>
</dbReference>
<feature type="domain" description="Methyltransferase small" evidence="5">
    <location>
        <begin position="37"/>
        <end position="108"/>
    </location>
</feature>
<dbReference type="Gene3D" id="3.40.50.150">
    <property type="entry name" value="Vaccinia Virus protein VP39"/>
    <property type="match status" value="1"/>
</dbReference>
<dbReference type="InterPro" id="IPR029063">
    <property type="entry name" value="SAM-dependent_MTases_sf"/>
</dbReference>
<keyword evidence="7" id="KW-1185">Reference proteome</keyword>
<comment type="caution">
    <text evidence="6">The sequence shown here is derived from an EMBL/GenBank/DDBJ whole genome shotgun (WGS) entry which is preliminary data.</text>
</comment>
<dbReference type="SUPFAM" id="SSF53335">
    <property type="entry name" value="S-adenosyl-L-methionine-dependent methyltransferases"/>
    <property type="match status" value="1"/>
</dbReference>
<dbReference type="Pfam" id="PF05175">
    <property type="entry name" value="MTS"/>
    <property type="match status" value="1"/>
</dbReference>
<keyword evidence="3" id="KW-0808">Transferase</keyword>
<dbReference type="RefSeq" id="WP_256622933.1">
    <property type="nucleotide sequence ID" value="NZ_JTEO01000004.1"/>
</dbReference>
<evidence type="ECO:0000256" key="3">
    <source>
        <dbReference type="ARBA" id="ARBA00022679"/>
    </source>
</evidence>
<dbReference type="PROSITE" id="PS00092">
    <property type="entry name" value="N6_MTASE"/>
    <property type="match status" value="1"/>
</dbReference>
<evidence type="ECO:0000259" key="5">
    <source>
        <dbReference type="Pfam" id="PF05175"/>
    </source>
</evidence>
<evidence type="ECO:0000256" key="4">
    <source>
        <dbReference type="ARBA" id="ARBA00022691"/>
    </source>
</evidence>
<dbReference type="InterPro" id="IPR052190">
    <property type="entry name" value="Euk-Arch_PrmC-MTase"/>
</dbReference>
<reference evidence="6 7" key="1">
    <citation type="journal article" date="2011" name="Appl. Environ. Microbiol.">
        <title>Methanogenic archaea isolated from Taiwan's Chelungpu fault.</title>
        <authorList>
            <person name="Wu S.Y."/>
            <person name="Lai M.C."/>
        </authorList>
    </citation>
    <scope>NUCLEOTIDE SEQUENCE [LARGE SCALE GENOMIC DNA]</scope>
    <source>
        <strain evidence="6 7">St545Mb</strain>
    </source>
</reference>
<protein>
    <submittedName>
        <fullName evidence="6">Modification methylase HemK</fullName>
    </submittedName>
</protein>
<gene>
    <name evidence="6" type="ORF">PV02_08335</name>
</gene>